<evidence type="ECO:0000313" key="6">
    <source>
        <dbReference type="Proteomes" id="UP001633002"/>
    </source>
</evidence>
<dbReference type="Gene3D" id="3.40.50.720">
    <property type="entry name" value="NAD(P)-binding Rossmann-like Domain"/>
    <property type="match status" value="1"/>
</dbReference>
<gene>
    <name evidence="5" type="ORF">R1sor_001504</name>
</gene>
<evidence type="ECO:0000256" key="2">
    <source>
        <dbReference type="ARBA" id="ARBA00023002"/>
    </source>
</evidence>
<keyword evidence="4" id="KW-0472">Membrane</keyword>
<dbReference type="SUPFAM" id="SSF51735">
    <property type="entry name" value="NAD(P)-binding Rossmann-fold domains"/>
    <property type="match status" value="1"/>
</dbReference>
<protein>
    <submittedName>
        <fullName evidence="5">Uncharacterized protein</fullName>
    </submittedName>
</protein>
<dbReference type="PANTHER" id="PTHR43391">
    <property type="entry name" value="RETINOL DEHYDROGENASE-RELATED"/>
    <property type="match status" value="1"/>
</dbReference>
<dbReference type="NCBIfam" id="NF004825">
    <property type="entry name" value="PRK06181.1"/>
    <property type="match status" value="1"/>
</dbReference>
<organism evidence="5 6">
    <name type="scientific">Riccia sorocarpa</name>
    <dbReference type="NCBI Taxonomy" id="122646"/>
    <lineage>
        <taxon>Eukaryota</taxon>
        <taxon>Viridiplantae</taxon>
        <taxon>Streptophyta</taxon>
        <taxon>Embryophyta</taxon>
        <taxon>Marchantiophyta</taxon>
        <taxon>Marchantiopsida</taxon>
        <taxon>Marchantiidae</taxon>
        <taxon>Marchantiales</taxon>
        <taxon>Ricciaceae</taxon>
        <taxon>Riccia</taxon>
    </lineage>
</organism>
<comment type="caution">
    <text evidence="5">The sequence shown here is derived from an EMBL/GenBank/DDBJ whole genome shotgun (WGS) entry which is preliminary data.</text>
</comment>
<name>A0ABD3GZ95_9MARC</name>
<reference evidence="5 6" key="1">
    <citation type="submission" date="2024-09" db="EMBL/GenBank/DDBJ databases">
        <title>Chromosome-scale assembly of Riccia sorocarpa.</title>
        <authorList>
            <person name="Paukszto L."/>
        </authorList>
    </citation>
    <scope>NUCLEOTIDE SEQUENCE [LARGE SCALE GENOMIC DNA]</scope>
    <source>
        <strain evidence="5">LP-2024</strain>
        <tissue evidence="5">Aerial parts of the thallus</tissue>
    </source>
</reference>
<evidence type="ECO:0000256" key="3">
    <source>
        <dbReference type="RuleBase" id="RU000363"/>
    </source>
</evidence>
<keyword evidence="4" id="KW-0812">Transmembrane</keyword>
<dbReference type="InterPro" id="IPR020904">
    <property type="entry name" value="Sc_DH/Rdtase_CS"/>
</dbReference>
<sequence>MELIHTFLNLILPPAVFIGLFVTFPLVAFAKFVHGLIRSFRKEDLKNKVVVITGASSGIGEQLAYKYAKRHTRLVLAARREEKLNEIAEKARSIGAVETLVVPCDVTIEEDCKNLIEQAVNRFGHLDHLVLNAGVANSFLLAEAPETKGFSIVMDTDFWGNVWPAYYALPYLRARKGRYVVIASIASWMNYPRQTIYNASKAAVLQFFDTLRGEVRGEIDITIAMPGWIASEMTQGKFISAVGDADKDQDVRDAHVGPLPVMNPDTCAEAIVWAAEHRKRYIIVPFWYTSFLPIRFWVPEIQEWFFKKFLLPRGRNPPLSKTIVQKLEGKPFYPSGLKAQ</sequence>
<dbReference type="Pfam" id="PF00106">
    <property type="entry name" value="adh_short"/>
    <property type="match status" value="1"/>
</dbReference>
<evidence type="ECO:0000256" key="1">
    <source>
        <dbReference type="ARBA" id="ARBA00006484"/>
    </source>
</evidence>
<keyword evidence="4" id="KW-1133">Transmembrane helix</keyword>
<evidence type="ECO:0000313" key="5">
    <source>
        <dbReference type="EMBL" id="KAL3683482.1"/>
    </source>
</evidence>
<proteinExistence type="inferred from homology"/>
<dbReference type="PRINTS" id="PR00081">
    <property type="entry name" value="GDHRDH"/>
</dbReference>
<dbReference type="InterPro" id="IPR036291">
    <property type="entry name" value="NAD(P)-bd_dom_sf"/>
</dbReference>
<dbReference type="EMBL" id="JBJQOH010000006">
    <property type="protein sequence ID" value="KAL3683482.1"/>
    <property type="molecule type" value="Genomic_DNA"/>
</dbReference>
<dbReference type="GO" id="GO:0016491">
    <property type="term" value="F:oxidoreductase activity"/>
    <property type="evidence" value="ECO:0007669"/>
    <property type="project" value="UniProtKB-KW"/>
</dbReference>
<accession>A0ABD3GZ95</accession>
<feature type="transmembrane region" description="Helical" evidence="4">
    <location>
        <begin position="12"/>
        <end position="33"/>
    </location>
</feature>
<evidence type="ECO:0000256" key="4">
    <source>
        <dbReference type="SAM" id="Phobius"/>
    </source>
</evidence>
<dbReference type="PROSITE" id="PS00061">
    <property type="entry name" value="ADH_SHORT"/>
    <property type="match status" value="1"/>
</dbReference>
<keyword evidence="2" id="KW-0560">Oxidoreductase</keyword>
<dbReference type="PRINTS" id="PR00080">
    <property type="entry name" value="SDRFAMILY"/>
</dbReference>
<keyword evidence="6" id="KW-1185">Reference proteome</keyword>
<dbReference type="InterPro" id="IPR002347">
    <property type="entry name" value="SDR_fam"/>
</dbReference>
<comment type="similarity">
    <text evidence="1 3">Belongs to the short-chain dehydrogenases/reductases (SDR) family.</text>
</comment>
<dbReference type="AlphaFoldDB" id="A0ABD3GZ95"/>
<dbReference type="PANTHER" id="PTHR43391:SF89">
    <property type="entry name" value="11-BETA-HYDROXYSTEROID DEHYDROGENASE 1A-RELATED"/>
    <property type="match status" value="1"/>
</dbReference>
<dbReference type="Proteomes" id="UP001633002">
    <property type="component" value="Unassembled WGS sequence"/>
</dbReference>